<dbReference type="GO" id="GO:0003919">
    <property type="term" value="F:FMN adenylyltransferase activity"/>
    <property type="evidence" value="ECO:0007669"/>
    <property type="project" value="UniProtKB-EC"/>
</dbReference>
<dbReference type="SUPFAM" id="SSF52374">
    <property type="entry name" value="Nucleotidylyl transferase"/>
    <property type="match status" value="1"/>
</dbReference>
<evidence type="ECO:0000256" key="5">
    <source>
        <dbReference type="ARBA" id="ARBA00022679"/>
    </source>
</evidence>
<evidence type="ECO:0000256" key="7">
    <source>
        <dbReference type="ARBA" id="ARBA00022741"/>
    </source>
</evidence>
<keyword evidence="7" id="KW-0547">Nucleotide-binding</keyword>
<organism evidence="12 13">
    <name type="scientific">[Mycoplasma] phocae</name>
    <dbReference type="NCBI Taxonomy" id="142651"/>
    <lineage>
        <taxon>Bacteria</taxon>
        <taxon>Bacillati</taxon>
        <taxon>Mycoplasmatota</taxon>
        <taxon>Mycoplasmoidales</taxon>
        <taxon>Metamycoplasmataceae</taxon>
        <taxon>Metamycoplasma</taxon>
    </lineage>
</organism>
<evidence type="ECO:0000259" key="11">
    <source>
        <dbReference type="Pfam" id="PF06574"/>
    </source>
</evidence>
<keyword evidence="5" id="KW-0808">Transferase</keyword>
<keyword evidence="8" id="KW-0274">FAD</keyword>
<dbReference type="KEGG" id="mpho:DA803_01365"/>
<dbReference type="Pfam" id="PF06574">
    <property type="entry name" value="FAD_syn"/>
    <property type="match status" value="1"/>
</dbReference>
<dbReference type="GO" id="GO:0006747">
    <property type="term" value="P:FAD biosynthetic process"/>
    <property type="evidence" value="ECO:0007669"/>
    <property type="project" value="UniProtKB-UniPathway"/>
</dbReference>
<dbReference type="Proteomes" id="UP000252477">
    <property type="component" value="Chromosome"/>
</dbReference>
<dbReference type="Gene3D" id="3.40.50.620">
    <property type="entry name" value="HUPs"/>
    <property type="match status" value="1"/>
</dbReference>
<evidence type="ECO:0000313" key="13">
    <source>
        <dbReference type="Proteomes" id="UP000252477"/>
    </source>
</evidence>
<keyword evidence="3" id="KW-0285">Flavoprotein</keyword>
<evidence type="ECO:0000256" key="8">
    <source>
        <dbReference type="ARBA" id="ARBA00022827"/>
    </source>
</evidence>
<evidence type="ECO:0000256" key="10">
    <source>
        <dbReference type="ARBA" id="ARBA00049494"/>
    </source>
</evidence>
<dbReference type="GO" id="GO:0005524">
    <property type="term" value="F:ATP binding"/>
    <property type="evidence" value="ECO:0007669"/>
    <property type="project" value="UniProtKB-KW"/>
</dbReference>
<keyword evidence="6" id="KW-0548">Nucleotidyltransferase</keyword>
<dbReference type="AlphaFoldDB" id="A0A2Z5IPX8"/>
<evidence type="ECO:0000256" key="3">
    <source>
        <dbReference type="ARBA" id="ARBA00022630"/>
    </source>
</evidence>
<comment type="catalytic activity">
    <reaction evidence="10">
        <text>FMN + ATP + H(+) = FAD + diphosphate</text>
        <dbReference type="Rhea" id="RHEA:17237"/>
        <dbReference type="ChEBI" id="CHEBI:15378"/>
        <dbReference type="ChEBI" id="CHEBI:30616"/>
        <dbReference type="ChEBI" id="CHEBI:33019"/>
        <dbReference type="ChEBI" id="CHEBI:57692"/>
        <dbReference type="ChEBI" id="CHEBI:58210"/>
        <dbReference type="EC" id="2.7.7.2"/>
    </reaction>
</comment>
<dbReference type="EMBL" id="CP029295">
    <property type="protein sequence ID" value="AXE60735.1"/>
    <property type="molecule type" value="Genomic_DNA"/>
</dbReference>
<evidence type="ECO:0000256" key="9">
    <source>
        <dbReference type="ARBA" id="ARBA00022840"/>
    </source>
</evidence>
<dbReference type="GO" id="GO:0009231">
    <property type="term" value="P:riboflavin biosynthetic process"/>
    <property type="evidence" value="ECO:0007669"/>
    <property type="project" value="InterPro"/>
</dbReference>
<evidence type="ECO:0000256" key="6">
    <source>
        <dbReference type="ARBA" id="ARBA00022695"/>
    </source>
</evidence>
<keyword evidence="9" id="KW-0067">ATP-binding</keyword>
<dbReference type="NCBIfam" id="NF005518">
    <property type="entry name" value="PRK07143.1"/>
    <property type="match status" value="1"/>
</dbReference>
<keyword evidence="4" id="KW-0288">FMN</keyword>
<evidence type="ECO:0000313" key="12">
    <source>
        <dbReference type="EMBL" id="AXE60735.1"/>
    </source>
</evidence>
<feature type="domain" description="FAD synthetase" evidence="11">
    <location>
        <begin position="14"/>
        <end position="158"/>
    </location>
</feature>
<evidence type="ECO:0000256" key="2">
    <source>
        <dbReference type="ARBA" id="ARBA00012393"/>
    </source>
</evidence>
<proteinExistence type="predicted"/>
<gene>
    <name evidence="12" type="ORF">DA803_01365</name>
</gene>
<dbReference type="EC" id="2.7.7.2" evidence="2"/>
<dbReference type="OrthoDB" id="9803667at2"/>
<keyword evidence="13" id="KW-1185">Reference proteome</keyword>
<dbReference type="UniPathway" id="UPA00277">
    <property type="reaction ID" value="UER00407"/>
</dbReference>
<dbReference type="InterPro" id="IPR014729">
    <property type="entry name" value="Rossmann-like_a/b/a_fold"/>
</dbReference>
<dbReference type="RefSeq" id="WP_114190847.1">
    <property type="nucleotide sequence ID" value="NZ_CP029295.1"/>
</dbReference>
<dbReference type="NCBIfam" id="NF045965">
    <property type="entry name" value="RibF_rel"/>
    <property type="match status" value="1"/>
</dbReference>
<name>A0A2Z5IPX8_9BACT</name>
<sequence>MKIYSWDIKSKLELNKDIVICLGSFETLHLGHNELFKIARDLKNTNPHLELAAMMFQNPIRKGEIASEKAFQPKTRLYTFHALGFDSVFIINMDKNLLNLDYKIFIKSLKENGVKKIVCGQDFRFGFMKKGTINDLKKEFEVYVADEKKVNKAKISSTLINEFIKEGNVEGMNALLIENYAFITTMDKFRYKYPKNLISLKDGVYIVNVVISNIEYHGITLINSKNHSEENQLNNILYLYDLEIIPSKYEEIFIEFLHRIRYIDSIKEDKLSKSDIEIGKRWFIENM</sequence>
<reference evidence="12 13" key="1">
    <citation type="submission" date="2018-05" db="EMBL/GenBank/DDBJ databases">
        <title>Annotation of the Mycoplasma phocidae genome.</title>
        <authorList>
            <person name="Brown D.R."/>
            <person name="Kutish G.F."/>
            <person name="Frasca S.Jr."/>
        </authorList>
    </citation>
    <scope>NUCLEOTIDE SEQUENCE [LARGE SCALE GENOMIC DNA]</scope>
    <source>
        <strain evidence="12 13">105</strain>
    </source>
</reference>
<protein>
    <recommendedName>
        <fullName evidence="2">FAD synthase</fullName>
        <ecNumber evidence="2">2.7.7.2</ecNumber>
    </recommendedName>
</protein>
<evidence type="ECO:0000256" key="1">
    <source>
        <dbReference type="ARBA" id="ARBA00004726"/>
    </source>
</evidence>
<comment type="pathway">
    <text evidence="1">Cofactor biosynthesis; FAD biosynthesis; FAD from FMN: step 1/1.</text>
</comment>
<evidence type="ECO:0000256" key="4">
    <source>
        <dbReference type="ARBA" id="ARBA00022643"/>
    </source>
</evidence>
<accession>A0A2Z5IPX8</accession>
<dbReference type="InterPro" id="IPR015864">
    <property type="entry name" value="FAD_synthase"/>
</dbReference>